<feature type="region of interest" description="Disordered" evidence="1">
    <location>
        <begin position="375"/>
        <end position="400"/>
    </location>
</feature>
<evidence type="ECO:0000313" key="5">
    <source>
        <dbReference type="Proteomes" id="UP000193944"/>
    </source>
</evidence>
<reference evidence="3 5" key="2">
    <citation type="submission" date="2016-08" db="EMBL/GenBank/DDBJ databases">
        <title>Pervasive Adenine N6-methylation of Active Genes in Fungi.</title>
        <authorList>
            <consortium name="DOE Joint Genome Institute"/>
            <person name="Mondo S.J."/>
            <person name="Dannebaum R.O."/>
            <person name="Kuo R.C."/>
            <person name="Labutti K."/>
            <person name="Haridas S."/>
            <person name="Kuo A."/>
            <person name="Salamov A."/>
            <person name="Ahrendt S.R."/>
            <person name="Lipzen A."/>
            <person name="Sullivan W."/>
            <person name="Andreopoulos W.B."/>
            <person name="Clum A."/>
            <person name="Lindquist E."/>
            <person name="Daum C."/>
            <person name="Ramamoorthy G.K."/>
            <person name="Gryganskyi A."/>
            <person name="Culley D."/>
            <person name="Magnuson J.K."/>
            <person name="James T.Y."/>
            <person name="O'Malley M.A."/>
            <person name="Stajich J.E."/>
            <person name="Spatafora J.W."/>
            <person name="Visel A."/>
            <person name="Grigoriev I.V."/>
        </authorList>
    </citation>
    <scope>NUCLEOTIDE SEQUENCE [LARGE SCALE GENOMIC DNA]</scope>
    <source>
        <strain evidence="3 5">S4</strain>
    </source>
</reference>
<gene>
    <name evidence="4" type="ORF">BCR32DRAFT_327689</name>
    <name evidence="3" type="ORF">BCR32DRAFT_331025</name>
</gene>
<feature type="signal peptide" evidence="2">
    <location>
        <begin position="1"/>
        <end position="18"/>
    </location>
</feature>
<dbReference type="InterPro" id="IPR025584">
    <property type="entry name" value="Cthe_2159"/>
</dbReference>
<name>A0A1Y1UXL9_9FUNG</name>
<evidence type="ECO:0000313" key="4">
    <source>
        <dbReference type="EMBL" id="ORX80477.1"/>
    </source>
</evidence>
<evidence type="ECO:0000256" key="2">
    <source>
        <dbReference type="SAM" id="SignalP"/>
    </source>
</evidence>
<feature type="chain" id="PRO_5011083968" description="Carbohydrate-binding domain-containing protein" evidence="2">
    <location>
        <begin position="19"/>
        <end position="643"/>
    </location>
</feature>
<protein>
    <recommendedName>
        <fullName evidence="6">Carbohydrate-binding domain-containing protein</fullName>
    </recommendedName>
</protein>
<dbReference type="STRING" id="1754192.A0A1Y1UXL9"/>
<dbReference type="EMBL" id="MCFG01000144">
    <property type="protein sequence ID" value="ORX80477.1"/>
    <property type="molecule type" value="Genomic_DNA"/>
</dbReference>
<keyword evidence="5" id="KW-1185">Reference proteome</keyword>
<accession>A0A1Y1UXL9</accession>
<feature type="region of interest" description="Disordered" evidence="1">
    <location>
        <begin position="413"/>
        <end position="449"/>
    </location>
</feature>
<reference evidence="3 5" key="1">
    <citation type="submission" date="2016-08" db="EMBL/GenBank/DDBJ databases">
        <title>A Parts List for Fungal Cellulosomes Revealed by Comparative Genomics.</title>
        <authorList>
            <consortium name="DOE Joint Genome Institute"/>
            <person name="Haitjema C.H."/>
            <person name="Gilmore S.P."/>
            <person name="Henske J.K."/>
            <person name="Solomon K.V."/>
            <person name="De Groot R."/>
            <person name="Kuo A."/>
            <person name="Mondo S.J."/>
            <person name="Salamov A.A."/>
            <person name="Labutti K."/>
            <person name="Zhao Z."/>
            <person name="Chiniquy J."/>
            <person name="Barry K."/>
            <person name="Brewer H.M."/>
            <person name="Purvine S.O."/>
            <person name="Wright A.T."/>
            <person name="Boxma B."/>
            <person name="Van Alen T."/>
            <person name="Hackstein J.H."/>
            <person name="Baker S.E."/>
            <person name="Grigoriev I.V."/>
            <person name="O'Malley M.A."/>
        </authorList>
    </citation>
    <scope>NUCLEOTIDE SEQUENCE [LARGE SCALE GENOMIC DNA]</scope>
    <source>
        <strain evidence="3 5">S4</strain>
    </source>
</reference>
<dbReference type="Proteomes" id="UP000193944">
    <property type="component" value="Unassembled WGS sequence"/>
</dbReference>
<feature type="compositionally biased region" description="Gly residues" evidence="1">
    <location>
        <begin position="422"/>
        <end position="441"/>
    </location>
</feature>
<evidence type="ECO:0000256" key="1">
    <source>
        <dbReference type="SAM" id="MobiDB-lite"/>
    </source>
</evidence>
<organism evidence="3 5">
    <name type="scientific">Anaeromyces robustus</name>
    <dbReference type="NCBI Taxonomy" id="1754192"/>
    <lineage>
        <taxon>Eukaryota</taxon>
        <taxon>Fungi</taxon>
        <taxon>Fungi incertae sedis</taxon>
        <taxon>Chytridiomycota</taxon>
        <taxon>Chytridiomycota incertae sedis</taxon>
        <taxon>Neocallimastigomycetes</taxon>
        <taxon>Neocallimastigales</taxon>
        <taxon>Neocallimastigaceae</taxon>
        <taxon>Anaeromyces</taxon>
    </lineage>
</organism>
<dbReference type="EMBL" id="MCFG01000808">
    <property type="protein sequence ID" value="ORX43040.1"/>
    <property type="molecule type" value="Genomic_DNA"/>
</dbReference>
<dbReference type="Pfam" id="PF14262">
    <property type="entry name" value="Cthe_2159"/>
    <property type="match status" value="1"/>
</dbReference>
<evidence type="ECO:0008006" key="6">
    <source>
        <dbReference type="Google" id="ProtNLM"/>
    </source>
</evidence>
<sequence>MKFSKILTFVTGITLTYGRCIVKESKNSNELSSVEDLSSNEDILNNVDDSSATEILNFENEIVTTIDPYEEPTSVIDDLLPTSTEAIEPEPTKTPLPLIPGPVSCTYKKKDTDTKFNIDSDNQINCNGTTCEVKGNGVEISEGIVTINAAGNYILQGELQGQIRIEANEKDYVHLILNDIHIKSEEGPALVALSAEKVTLTLVGDSNEFLDSDNYIETEDEKYPDACFYAKTDVSINGEGTLDITGNYNAGIHCTKDLKLVTGNVNVLDAKDKGIKVKDSICFHDANVFVNSYNSAIKVTNDKKVDKGFIVIENGNITLSTKNDALHAETHVTIYGGLIDIKDCREGIEGQMIDVLGGEIIISTTNDGFNASIIGADKKPTMPGGAKKPNFGKKKDENENENENVNVMPMPMPGGPMPEGGMPEGGMPGGPEGPGGPGGPFGPQVGPEANDGSVYINIVGGKIDITAHARGGYDIDGIDSNGILYIGGNAEVYVDLQLGKLYGDFATLDSDGDNVVSGRATVVTTSAYLSWEDAGKFMTEEEAKNRPPPPPGTREDRGKIYQPFIRILDMEKQPDHTEIILKDKNGEIIVTYTPQYAFDYILIISPKLIGGESYELTAGSFVQTVEASPADEGSYVSPSVESI</sequence>
<dbReference type="OrthoDB" id="2140054at2759"/>
<dbReference type="AlphaFoldDB" id="A0A1Y1UXL9"/>
<proteinExistence type="predicted"/>
<keyword evidence="2" id="KW-0732">Signal</keyword>
<evidence type="ECO:0000313" key="3">
    <source>
        <dbReference type="EMBL" id="ORX43040.1"/>
    </source>
</evidence>
<comment type="caution">
    <text evidence="3">The sequence shown here is derived from an EMBL/GenBank/DDBJ whole genome shotgun (WGS) entry which is preliminary data.</text>
</comment>